<sequence>MSTSTLFYRASALPIPRTPVAPVARQVDGTTLQKPIFHTYVDDWNNNGIPPAEKLKGFNVVSLAFYTSKGPADSALWWQNLGSEKQMKYKEEYNAAGIKLFVSLFGGSVEEEKISENIPNPAPLAAEIGNWVKQNNLDGVDVDYEGFSAMIAGTGEKWVIDFQKKLRSILPSPQYLICHTPVAWWFMPNRWPGGGYAFVHKEVGNTIDWYNVQFYNVNDIEYTSTCKGLLIQSSSQYPQTSLFEIAITSSIPLEKLVIGKPPTKEDAGHGTMDPDLLAKCLWAAKMMGWNGGVMGWKVG</sequence>
<comment type="catalytic activity">
    <reaction evidence="1">
        <text>Random endo-hydrolysis of N-acetyl-beta-D-glucosaminide (1-&gt;4)-beta-linkages in chitin and chitodextrins.</text>
        <dbReference type="EC" id="3.2.1.14"/>
    </reaction>
</comment>
<keyword evidence="6" id="KW-0624">Polysaccharide degradation</keyword>
<accession>A0ABR1J627</accession>
<comment type="caution">
    <text evidence="8">The sequence shown here is derived from an EMBL/GenBank/DDBJ whole genome shotgun (WGS) entry which is preliminary data.</text>
</comment>
<keyword evidence="5" id="KW-0326">Glycosidase</keyword>
<evidence type="ECO:0000256" key="5">
    <source>
        <dbReference type="ARBA" id="ARBA00023295"/>
    </source>
</evidence>
<evidence type="ECO:0000256" key="1">
    <source>
        <dbReference type="ARBA" id="ARBA00000822"/>
    </source>
</evidence>
<protein>
    <recommendedName>
        <fullName evidence="7">GH18 domain-containing protein</fullName>
    </recommendedName>
</protein>
<name>A0ABR1J627_9AGAR</name>
<keyword evidence="4" id="KW-0119">Carbohydrate metabolism</keyword>
<dbReference type="InterPro" id="IPR001579">
    <property type="entry name" value="Glyco_hydro_18_chit_AS"/>
</dbReference>
<feature type="domain" description="GH18" evidence="7">
    <location>
        <begin position="35"/>
        <end position="299"/>
    </location>
</feature>
<dbReference type="SUPFAM" id="SSF51445">
    <property type="entry name" value="(Trans)glycosidases"/>
    <property type="match status" value="1"/>
</dbReference>
<evidence type="ECO:0000313" key="9">
    <source>
        <dbReference type="Proteomes" id="UP001498398"/>
    </source>
</evidence>
<proteinExistence type="predicted"/>
<keyword evidence="9" id="KW-1185">Reference proteome</keyword>
<dbReference type="InterPro" id="IPR017853">
    <property type="entry name" value="GH"/>
</dbReference>
<evidence type="ECO:0000256" key="2">
    <source>
        <dbReference type="ARBA" id="ARBA00022801"/>
    </source>
</evidence>
<dbReference type="Proteomes" id="UP001498398">
    <property type="component" value="Unassembled WGS sequence"/>
</dbReference>
<gene>
    <name evidence="8" type="ORF">VKT23_012515</name>
</gene>
<evidence type="ECO:0000259" key="7">
    <source>
        <dbReference type="PROSITE" id="PS51910"/>
    </source>
</evidence>
<keyword evidence="2" id="KW-0378">Hydrolase</keyword>
<dbReference type="CDD" id="cd00598">
    <property type="entry name" value="GH18_chitinase-like"/>
    <property type="match status" value="1"/>
</dbReference>
<organism evidence="8 9">
    <name type="scientific">Marasmiellus scandens</name>
    <dbReference type="NCBI Taxonomy" id="2682957"/>
    <lineage>
        <taxon>Eukaryota</taxon>
        <taxon>Fungi</taxon>
        <taxon>Dikarya</taxon>
        <taxon>Basidiomycota</taxon>
        <taxon>Agaricomycotina</taxon>
        <taxon>Agaricomycetes</taxon>
        <taxon>Agaricomycetidae</taxon>
        <taxon>Agaricales</taxon>
        <taxon>Marasmiineae</taxon>
        <taxon>Omphalotaceae</taxon>
        <taxon>Marasmiellus</taxon>
    </lineage>
</organism>
<dbReference type="EMBL" id="JBANRG010000031">
    <property type="protein sequence ID" value="KAK7451183.1"/>
    <property type="molecule type" value="Genomic_DNA"/>
</dbReference>
<evidence type="ECO:0000256" key="4">
    <source>
        <dbReference type="ARBA" id="ARBA00023277"/>
    </source>
</evidence>
<dbReference type="Gene3D" id="3.20.20.80">
    <property type="entry name" value="Glycosidases"/>
    <property type="match status" value="1"/>
</dbReference>
<dbReference type="InterPro" id="IPR001223">
    <property type="entry name" value="Glyco_hydro18_cat"/>
</dbReference>
<reference evidence="8 9" key="1">
    <citation type="submission" date="2024-01" db="EMBL/GenBank/DDBJ databases">
        <title>A draft genome for the cacao thread blight pathogen Marasmiellus scandens.</title>
        <authorList>
            <person name="Baruah I.K."/>
            <person name="Leung J."/>
            <person name="Bukari Y."/>
            <person name="Amoako-Attah I."/>
            <person name="Meinhardt L.W."/>
            <person name="Bailey B.A."/>
            <person name="Cohen S.P."/>
        </authorList>
    </citation>
    <scope>NUCLEOTIDE SEQUENCE [LARGE SCALE GENOMIC DNA]</scope>
    <source>
        <strain evidence="8 9">GH-19</strain>
    </source>
</reference>
<evidence type="ECO:0000256" key="3">
    <source>
        <dbReference type="ARBA" id="ARBA00023024"/>
    </source>
</evidence>
<evidence type="ECO:0000313" key="8">
    <source>
        <dbReference type="EMBL" id="KAK7451183.1"/>
    </source>
</evidence>
<keyword evidence="3" id="KW-0146">Chitin degradation</keyword>
<dbReference type="PROSITE" id="PS51910">
    <property type="entry name" value="GH18_2"/>
    <property type="match status" value="1"/>
</dbReference>
<evidence type="ECO:0000256" key="6">
    <source>
        <dbReference type="ARBA" id="ARBA00023326"/>
    </source>
</evidence>
<dbReference type="PROSITE" id="PS01095">
    <property type="entry name" value="GH18_1"/>
    <property type="match status" value="1"/>
</dbReference>